<name>A0ABY6LDX6_9ARAC</name>
<dbReference type="Pfam" id="PF14529">
    <property type="entry name" value="Exo_endo_phos_2"/>
    <property type="match status" value="1"/>
</dbReference>
<dbReference type="CDD" id="cd09276">
    <property type="entry name" value="Rnase_HI_RT_non_LTR"/>
    <property type="match status" value="1"/>
</dbReference>
<evidence type="ECO:0000259" key="2">
    <source>
        <dbReference type="PROSITE" id="PS50878"/>
    </source>
</evidence>
<reference evidence="3 4" key="1">
    <citation type="submission" date="2022-01" db="EMBL/GenBank/DDBJ databases">
        <title>A chromosomal length assembly of Cordylochernes scorpioides.</title>
        <authorList>
            <person name="Zeh D."/>
            <person name="Zeh J."/>
        </authorList>
    </citation>
    <scope>NUCLEOTIDE SEQUENCE [LARGE SCALE GENOMIC DNA]</scope>
    <source>
        <strain evidence="3">IN4F17</strain>
        <tissue evidence="3">Whole Body</tissue>
    </source>
</reference>
<feature type="domain" description="Reverse transcriptase" evidence="2">
    <location>
        <begin position="1302"/>
        <end position="1567"/>
    </location>
</feature>
<feature type="region of interest" description="Disordered" evidence="1">
    <location>
        <begin position="290"/>
        <end position="327"/>
    </location>
</feature>
<feature type="compositionally biased region" description="Low complexity" evidence="1">
    <location>
        <begin position="485"/>
        <end position="494"/>
    </location>
</feature>
<evidence type="ECO:0000313" key="4">
    <source>
        <dbReference type="Proteomes" id="UP001235939"/>
    </source>
</evidence>
<dbReference type="Pfam" id="PF03372">
    <property type="entry name" value="Exo_endo_phos"/>
    <property type="match status" value="1"/>
</dbReference>
<feature type="region of interest" description="Disordered" evidence="1">
    <location>
        <begin position="474"/>
        <end position="494"/>
    </location>
</feature>
<protein>
    <recommendedName>
        <fullName evidence="2">Reverse transcriptase domain-containing protein</fullName>
    </recommendedName>
</protein>
<dbReference type="CDD" id="cd01650">
    <property type="entry name" value="RT_nLTR_like"/>
    <property type="match status" value="1"/>
</dbReference>
<dbReference type="Pfam" id="PF00078">
    <property type="entry name" value="RVT_1"/>
    <property type="match status" value="1"/>
</dbReference>
<feature type="compositionally biased region" description="Polar residues" evidence="1">
    <location>
        <begin position="27"/>
        <end position="45"/>
    </location>
</feature>
<dbReference type="Gene3D" id="3.30.420.10">
    <property type="entry name" value="Ribonuclease H-like superfamily/Ribonuclease H"/>
    <property type="match status" value="1"/>
</dbReference>
<dbReference type="InterPro" id="IPR012337">
    <property type="entry name" value="RNaseH-like_sf"/>
</dbReference>
<feature type="region of interest" description="Disordered" evidence="1">
    <location>
        <begin position="154"/>
        <end position="194"/>
    </location>
</feature>
<dbReference type="Gene3D" id="3.60.10.10">
    <property type="entry name" value="Endonuclease/exonuclease/phosphatase"/>
    <property type="match status" value="3"/>
</dbReference>
<feature type="region of interest" description="Disordered" evidence="1">
    <location>
        <begin position="1"/>
        <end position="55"/>
    </location>
</feature>
<feature type="region of interest" description="Disordered" evidence="1">
    <location>
        <begin position="917"/>
        <end position="982"/>
    </location>
</feature>
<dbReference type="InterPro" id="IPR036397">
    <property type="entry name" value="RNaseH_sf"/>
</dbReference>
<feature type="compositionally biased region" description="Basic residues" evidence="1">
    <location>
        <begin position="938"/>
        <end position="951"/>
    </location>
</feature>
<dbReference type="EMBL" id="CP092879">
    <property type="protein sequence ID" value="UYV79383.1"/>
    <property type="molecule type" value="Genomic_DNA"/>
</dbReference>
<evidence type="ECO:0000256" key="1">
    <source>
        <dbReference type="SAM" id="MobiDB-lite"/>
    </source>
</evidence>
<proteinExistence type="predicted"/>
<dbReference type="InterPro" id="IPR005135">
    <property type="entry name" value="Endo/exonuclease/phosphatase"/>
</dbReference>
<dbReference type="InterPro" id="IPR036691">
    <property type="entry name" value="Endo/exonu/phosph_ase_sf"/>
</dbReference>
<dbReference type="PROSITE" id="PS50878">
    <property type="entry name" value="RT_POL"/>
    <property type="match status" value="1"/>
</dbReference>
<keyword evidence="4" id="KW-1185">Reference proteome</keyword>
<feature type="region of interest" description="Disordered" evidence="1">
    <location>
        <begin position="225"/>
        <end position="262"/>
    </location>
</feature>
<accession>A0ABY6LDX6</accession>
<organism evidence="3 4">
    <name type="scientific">Cordylochernes scorpioides</name>
    <dbReference type="NCBI Taxonomy" id="51811"/>
    <lineage>
        <taxon>Eukaryota</taxon>
        <taxon>Metazoa</taxon>
        <taxon>Ecdysozoa</taxon>
        <taxon>Arthropoda</taxon>
        <taxon>Chelicerata</taxon>
        <taxon>Arachnida</taxon>
        <taxon>Pseudoscorpiones</taxon>
        <taxon>Cheliferoidea</taxon>
        <taxon>Chernetidae</taxon>
        <taxon>Cordylochernes</taxon>
    </lineage>
</organism>
<dbReference type="SUPFAM" id="SSF56219">
    <property type="entry name" value="DNase I-like"/>
    <property type="match status" value="3"/>
</dbReference>
<sequence>MEVEDGPNNGFTVTRGGAAARRHRSTLRGSPTSPKSRIAPSSASDPQGREQCPPQEVKATRANIADAKARQSTSNQDNYIFIEHCPELSPYEYLQAIDKQVGGPNHIIQFNRMNGHVIGLPLPEESRTHSCGKSARLCGGYRLRGCPATLRKSHLHRPYPDQNGGILLQRRPPGGLHSVPRGEETGQPTNSPRHQIQRQISAGLPIFRHQMFKVRAEKTEKFDFQKNTTVENQKYDKDANMPPGKMHANSAAADRTAADSSPYSAVKPVMNWAESVEERDDNGEGFTVVKHKKRHRESGSSGTTAAQTSGAGPRRATTTATRRSPIGMRSPHVQEVKITRAHFADAKARQAFSTQELCVYIEHCPDFSPYQYLRAVDAVVGGPKNIIQLTRINGHVHVELNSRVLAESPSARGRRTSPSLWKTTPLYRHCGHMGASPPSPLCSSSWVNIPMRMAAARLTSTSTMASDWRGCPPAWTSNPKETPCRPSSPSASNARNAASMVIVGPTAQRSPGGTSTQSVRTPLTRSKLLLPPCLSKPVYQRPCPLHQCLQLHQRRHQVPTTIFDKTNQEGLEEENVRRALASTPTLKKQILDLTPAQRIVMSELVEALLQRKLDTIASIDATRRKSLGLCHLLRQHRVDIALVQETNAHHLDGAQDLCLRCCHRTTDAISGSGLACVYAPGVTVSRHRILWPGHIVLAVINVHGQEMTVINVHLSHDQRERIEQLRVIEAAAVEEEAWVLGDFNIREDRNRDSISMAALGALCESSALLDAVSEFDAAHLPTRVAENGDLIESSRLERKLAPASFLEISTSYATAPYYLSDHRMVLHRVGPPAAPSQPRVAAMLRSGLVQEHMNNYLVDIAEEISMHDAPQMWDRWTLFKAGILAEARSLHDPRHHDRDDGYIGRAQRCIRAQLEASSTNADYPSRAPHAPPPPICHHQGRKRRGHRRSRSAAKGLRDLPSPARAAIQRSTRPSSELRPLVSNSEKMIHSTGMRSPRLSDPEQGVLELLGQMVRNVRIENVLITGDFNARSHFLGDRVDSIRGRNLVDLIISQGLEVWNNWGTPTFSTVNGESVIDLTLYKGSGLVRVSWKAEFADGSDHKLISFTAKSSANPVSVERTPRGKSSPWWSDDLEVERKRMRALRRRAQKSSENEREGKWTRYRAELAKYKKRTRKARRDHWRAQCSRTLMDDKYGLPYKLAMEKLRNPMALKLLRKEDGSRTHDLSDTLSHILDVHFGVGHLECEDVLPRNECMDPLFTEREVKRTAFKFGNRKSPCPDGIDNTIVKVLVRRYGALLTRLYNRCLELGRFPRARKAARVALLEKSGKSGATAKDYRPVSLLSCLGKVLDSLLAQRLTRWLESGGHLSSSQHGFRKGRSTTTCLEGILGNMEEGIAKGNWMIAISFDIAGAYDNLNWNMVVNALDEKGCPFNLLTLVRDFLRDRRVSIKVGAVDIHRIVSKGCPQCSCCGPILRENCTRARPGVEKPRVADTIIRKELPAGACMVAYADDNYLIISEKSRRKAEALANESIRRLKGWAELVNLKFNASKTKALSFKSRDVRAKRTGVEYDHNPILRLGDERIQSLVEEEPRQESRNNFRVSAESSGSEDHWGYRTTSTEALLVISSLTPVSLRLEEEKLRQLIWVDRTENDLGIAPEELEWAKDPDKEVNWVPRWKWSVGLPSGKEMEIFTDGSKYGKRTGAGIAIFSDGSVVGRQTLKLRHDELVYSAELVAIREALIWCRRDCLSPKAIYSDCMSALISICLEKEQMAHEVADLLSEMDSPPLPNCTGSQQGEGLWRPCLHTRPQKAPPCNHTRPEECFARLGRSPLEDLAGLKQLPLQAPSSGPGPAPPVVFIGFTVASINARGLATRRRCLNLCHVLRQHRVDIAFVQETNAHHLDGAQDLCLGYNAVVAPPDAILGSGLACVFALGISVSRHRVLWPVHIALVDLDVLGQEMAFINVHLSHYPRERVEQLGVIEVAAVQEEAWVLGDFNVREDRNRDYLSVGALRALHESTALFDAATEFDAAHLPTRVTGHGDRIESSRLDRILVPARFLERTTSYAITFYNLSDHRMVLLRPDASQLWDRWSLIKAGLLAEARSLHIPRHYTCDDNYIGKAQRLIRAQLEASSINADYPSLPDLARLVRHRRPAVTIRNEDGAVFDGPELRRRAYDIFQPRFARAACEPIAGAAFIEGTTIPLDIDENDPLHREDITLAEIATAISRLPSAVILNHCAAICRLPGTESSDPAGLCLQEVDAFHARPLSCRPSQSRQYPGTFNHPAPSSWDLPGEATITKLQARLRRFIWALTARLGFPQA</sequence>
<dbReference type="InterPro" id="IPR000477">
    <property type="entry name" value="RT_dom"/>
</dbReference>
<dbReference type="PANTHER" id="PTHR19446">
    <property type="entry name" value="REVERSE TRANSCRIPTASES"/>
    <property type="match status" value="1"/>
</dbReference>
<evidence type="ECO:0000313" key="3">
    <source>
        <dbReference type="EMBL" id="UYV79383.1"/>
    </source>
</evidence>
<feature type="compositionally biased region" description="Low complexity" evidence="1">
    <location>
        <begin position="248"/>
        <end position="261"/>
    </location>
</feature>
<dbReference type="InterPro" id="IPR043502">
    <property type="entry name" value="DNA/RNA_pol_sf"/>
</dbReference>
<dbReference type="Proteomes" id="UP001235939">
    <property type="component" value="Chromosome 17"/>
</dbReference>
<dbReference type="SUPFAM" id="SSF53098">
    <property type="entry name" value="Ribonuclease H-like"/>
    <property type="match status" value="1"/>
</dbReference>
<gene>
    <name evidence="3" type="ORF">LAZ67_17002403</name>
</gene>
<dbReference type="SUPFAM" id="SSF56672">
    <property type="entry name" value="DNA/RNA polymerases"/>
    <property type="match status" value="1"/>
</dbReference>
<feature type="non-terminal residue" evidence="3">
    <location>
        <position position="1"/>
    </location>
</feature>
<feature type="compositionally biased region" description="Low complexity" evidence="1">
    <location>
        <begin position="299"/>
        <end position="325"/>
    </location>
</feature>